<gene>
    <name evidence="1" type="ORF">VKT23_014968</name>
</gene>
<evidence type="ECO:0000313" key="2">
    <source>
        <dbReference type="Proteomes" id="UP001498398"/>
    </source>
</evidence>
<organism evidence="1 2">
    <name type="scientific">Marasmiellus scandens</name>
    <dbReference type="NCBI Taxonomy" id="2682957"/>
    <lineage>
        <taxon>Eukaryota</taxon>
        <taxon>Fungi</taxon>
        <taxon>Dikarya</taxon>
        <taxon>Basidiomycota</taxon>
        <taxon>Agaricomycotina</taxon>
        <taxon>Agaricomycetes</taxon>
        <taxon>Agaricomycetidae</taxon>
        <taxon>Agaricales</taxon>
        <taxon>Marasmiineae</taxon>
        <taxon>Omphalotaceae</taxon>
        <taxon>Marasmiellus</taxon>
    </lineage>
</organism>
<evidence type="ECO:0000313" key="1">
    <source>
        <dbReference type="EMBL" id="KAK7445104.1"/>
    </source>
</evidence>
<sequence length="141" mass="16470">MRFQLSQEQIDFYFSLPQEVKQHFVDASLAVPAHLLPPGIRRLTSLDDFDQALRETHDVFAPEIDPQPDAIQTYLPHLGFGIRYWLSHCLGKDGYYNFDFIDRSGERINTPPGIRLIMEYNFHVRSTVDIQLTRKPCGFWN</sequence>
<accession>A0ABR1IYV3</accession>
<proteinExistence type="predicted"/>
<comment type="caution">
    <text evidence="1">The sequence shown here is derived from an EMBL/GenBank/DDBJ whole genome shotgun (WGS) entry which is preliminary data.</text>
</comment>
<name>A0ABR1IYV3_9AGAR</name>
<protein>
    <submittedName>
        <fullName evidence="1">Uncharacterized protein</fullName>
    </submittedName>
</protein>
<dbReference type="EMBL" id="JBANRG010000048">
    <property type="protein sequence ID" value="KAK7445104.1"/>
    <property type="molecule type" value="Genomic_DNA"/>
</dbReference>
<keyword evidence="2" id="KW-1185">Reference proteome</keyword>
<reference evidence="1 2" key="1">
    <citation type="submission" date="2024-01" db="EMBL/GenBank/DDBJ databases">
        <title>A draft genome for the cacao thread blight pathogen Marasmiellus scandens.</title>
        <authorList>
            <person name="Baruah I.K."/>
            <person name="Leung J."/>
            <person name="Bukari Y."/>
            <person name="Amoako-Attah I."/>
            <person name="Meinhardt L.W."/>
            <person name="Bailey B.A."/>
            <person name="Cohen S.P."/>
        </authorList>
    </citation>
    <scope>NUCLEOTIDE SEQUENCE [LARGE SCALE GENOMIC DNA]</scope>
    <source>
        <strain evidence="1 2">GH-19</strain>
    </source>
</reference>
<dbReference type="Proteomes" id="UP001498398">
    <property type="component" value="Unassembled WGS sequence"/>
</dbReference>